<comment type="caution">
    <text evidence="2">The sequence shown here is derived from an EMBL/GenBank/DDBJ whole genome shotgun (WGS) entry which is preliminary data.</text>
</comment>
<reference evidence="2" key="1">
    <citation type="submission" date="2023-10" db="EMBL/GenBank/DDBJ databases">
        <authorList>
            <person name="Chen Y."/>
            <person name="Shah S."/>
            <person name="Dougan E. K."/>
            <person name="Thang M."/>
            <person name="Chan C."/>
        </authorList>
    </citation>
    <scope>NUCLEOTIDE SEQUENCE [LARGE SCALE GENOMIC DNA]</scope>
</reference>
<organism evidence="2 3">
    <name type="scientific">Prorocentrum cordatum</name>
    <dbReference type="NCBI Taxonomy" id="2364126"/>
    <lineage>
        <taxon>Eukaryota</taxon>
        <taxon>Sar</taxon>
        <taxon>Alveolata</taxon>
        <taxon>Dinophyceae</taxon>
        <taxon>Prorocentrales</taxon>
        <taxon>Prorocentraceae</taxon>
        <taxon>Prorocentrum</taxon>
    </lineage>
</organism>
<gene>
    <name evidence="2" type="ORF">PCOR1329_LOCUS4258</name>
</gene>
<name>A0ABN9PR66_9DINO</name>
<keyword evidence="1" id="KW-0812">Transmembrane</keyword>
<dbReference type="EMBL" id="CAUYUJ010001112">
    <property type="protein sequence ID" value="CAK0794181.1"/>
    <property type="molecule type" value="Genomic_DNA"/>
</dbReference>
<evidence type="ECO:0008006" key="4">
    <source>
        <dbReference type="Google" id="ProtNLM"/>
    </source>
</evidence>
<proteinExistence type="predicted"/>
<accession>A0ABN9PR66</accession>
<feature type="transmembrane region" description="Helical" evidence="1">
    <location>
        <begin position="186"/>
        <end position="204"/>
    </location>
</feature>
<keyword evidence="1" id="KW-0472">Membrane</keyword>
<protein>
    <recommendedName>
        <fullName evidence="4">Autophagy-related protein 9</fullName>
    </recommendedName>
</protein>
<dbReference type="Proteomes" id="UP001189429">
    <property type="component" value="Unassembled WGS sequence"/>
</dbReference>
<evidence type="ECO:0000313" key="2">
    <source>
        <dbReference type="EMBL" id="CAK0794181.1"/>
    </source>
</evidence>
<evidence type="ECO:0000313" key="3">
    <source>
        <dbReference type="Proteomes" id="UP001189429"/>
    </source>
</evidence>
<keyword evidence="3" id="KW-1185">Reference proteome</keyword>
<feature type="transmembrane region" description="Helical" evidence="1">
    <location>
        <begin position="110"/>
        <end position="130"/>
    </location>
</feature>
<keyword evidence="1" id="KW-1133">Transmembrane helix</keyword>
<sequence length="241" mass="26818">MTTGAALDHICLGSGMSTITSMDNYLETVSREAYSVVPGKAASLSCDAVDKALASTRKFLQDVLSVMNGKIQLFCFKGILFSALHLQLQVTYHYLRCAAYPSHCHSATRLWIGIAAATLSSGLMLFQVVVTAKRAWDVLTVWQRCKKFVVPVAEDFIQKGSHEQPERCATAISEIDGLQHELRPRLAALFVLSCMLVMLFSLAVSKMTMDQFVCEDHIWNFRLNYWSGCVSFSAWSNRSSL</sequence>
<evidence type="ECO:0000256" key="1">
    <source>
        <dbReference type="SAM" id="Phobius"/>
    </source>
</evidence>